<feature type="signal peptide" evidence="1">
    <location>
        <begin position="1"/>
        <end position="26"/>
    </location>
</feature>
<dbReference type="EMBL" id="CP042913">
    <property type="protein sequence ID" value="QEG37616.1"/>
    <property type="molecule type" value="Genomic_DNA"/>
</dbReference>
<feature type="chain" id="PRO_5023062210" description="Flagellar protein FliL" evidence="1">
    <location>
        <begin position="27"/>
        <end position="151"/>
    </location>
</feature>
<dbReference type="OrthoDB" id="9874587at2"/>
<dbReference type="Proteomes" id="UP000323917">
    <property type="component" value="Chromosome"/>
</dbReference>
<keyword evidence="3" id="KW-1185">Reference proteome</keyword>
<evidence type="ECO:0000313" key="3">
    <source>
        <dbReference type="Proteomes" id="UP000323917"/>
    </source>
</evidence>
<evidence type="ECO:0000313" key="2">
    <source>
        <dbReference type="EMBL" id="QEG37616.1"/>
    </source>
</evidence>
<dbReference type="RefSeq" id="WP_148075821.1">
    <property type="nucleotide sequence ID" value="NZ_CP042913.1"/>
</dbReference>
<protein>
    <recommendedName>
        <fullName evidence="4">Flagellar protein FliL</fullName>
    </recommendedName>
</protein>
<accession>A0A5B9QKQ1</accession>
<sequence length="151" mass="16967" precursor="true">MPQNRYRLIAITTGLVLLLLCPFAVAEDAPPQEQNTDASPAPEVTVIPKLDLGLLEVKNLEPTRNQTSKVTFGMHLTFAPGTDPAIVSALQHWQHRLREQVIVAIRVAELGDYLDPELLRLRKQILYRINRVLKGVQAEDILLADFTYSTE</sequence>
<evidence type="ECO:0000256" key="1">
    <source>
        <dbReference type="SAM" id="SignalP"/>
    </source>
</evidence>
<name>A0A5B9QKQ1_9BACT</name>
<dbReference type="KEGG" id="bgok:Pr1d_49620"/>
<proteinExistence type="predicted"/>
<dbReference type="AlphaFoldDB" id="A0A5B9QKQ1"/>
<keyword evidence="1" id="KW-0732">Signal</keyword>
<evidence type="ECO:0008006" key="4">
    <source>
        <dbReference type="Google" id="ProtNLM"/>
    </source>
</evidence>
<reference evidence="2 3" key="1">
    <citation type="submission" date="2019-08" db="EMBL/GenBank/DDBJ databases">
        <title>Deep-cultivation of Planctomycetes and their phenomic and genomic characterization uncovers novel biology.</title>
        <authorList>
            <person name="Wiegand S."/>
            <person name="Jogler M."/>
            <person name="Boedeker C."/>
            <person name="Pinto D."/>
            <person name="Vollmers J."/>
            <person name="Rivas-Marin E."/>
            <person name="Kohn T."/>
            <person name="Peeters S.H."/>
            <person name="Heuer A."/>
            <person name="Rast P."/>
            <person name="Oberbeckmann S."/>
            <person name="Bunk B."/>
            <person name="Jeske O."/>
            <person name="Meyerdierks A."/>
            <person name="Storesund J.E."/>
            <person name="Kallscheuer N."/>
            <person name="Luecker S."/>
            <person name="Lage O.M."/>
            <person name="Pohl T."/>
            <person name="Merkel B.J."/>
            <person name="Hornburger P."/>
            <person name="Mueller R.-W."/>
            <person name="Bruemmer F."/>
            <person name="Labrenz M."/>
            <person name="Spormann A.M."/>
            <person name="Op den Camp H."/>
            <person name="Overmann J."/>
            <person name="Amann R."/>
            <person name="Jetten M.S.M."/>
            <person name="Mascher T."/>
            <person name="Medema M.H."/>
            <person name="Devos D.P."/>
            <person name="Kaster A.-K."/>
            <person name="Ovreas L."/>
            <person name="Rohde M."/>
            <person name="Galperin M.Y."/>
            <person name="Jogler C."/>
        </authorList>
    </citation>
    <scope>NUCLEOTIDE SEQUENCE [LARGE SCALE GENOMIC DNA]</scope>
    <source>
        <strain evidence="2 3">Pr1d</strain>
    </source>
</reference>
<gene>
    <name evidence="2" type="ORF">Pr1d_49620</name>
</gene>
<organism evidence="2 3">
    <name type="scientific">Bythopirellula goksoeyrii</name>
    <dbReference type="NCBI Taxonomy" id="1400387"/>
    <lineage>
        <taxon>Bacteria</taxon>
        <taxon>Pseudomonadati</taxon>
        <taxon>Planctomycetota</taxon>
        <taxon>Planctomycetia</taxon>
        <taxon>Pirellulales</taxon>
        <taxon>Lacipirellulaceae</taxon>
        <taxon>Bythopirellula</taxon>
    </lineage>
</organism>